<evidence type="ECO:0000256" key="1">
    <source>
        <dbReference type="ARBA" id="ARBA00023015"/>
    </source>
</evidence>
<evidence type="ECO:0000313" key="6">
    <source>
        <dbReference type="Proteomes" id="UP000746595"/>
    </source>
</evidence>
<sequence length="274" mass="30125">MASASLAIMAERRAPEDAAPTCSDISCPSFYRVHTSLISTPSGQAWESHWHQNFHEVLWGSRGVLTVETARGVFMVPPGLGLLVPAGEEHAVLAGPRAEFRCTFFHTQLGAAPGDGPGAIAMPTVLQELLLHFERNDADLSLRRDSESVAFRMLRPRDLRVMGIVLPQDDRLRTVARGILDDPAEDCTLELWGFRVGASPRNLSRLFIRETDMTFAQWRLQARLRIALGLLLEGLPVGRVARRVGYLSVSAFVAAFRKEMGQTPGAVQGELLEA</sequence>
<dbReference type="PROSITE" id="PS01124">
    <property type="entry name" value="HTH_ARAC_FAMILY_2"/>
    <property type="match status" value="1"/>
</dbReference>
<evidence type="ECO:0000256" key="2">
    <source>
        <dbReference type="ARBA" id="ARBA00023125"/>
    </source>
</evidence>
<dbReference type="PANTHER" id="PTHR11019:SF199">
    <property type="entry name" value="HTH-TYPE TRANSCRIPTIONAL REGULATOR NIMR"/>
    <property type="match status" value="1"/>
</dbReference>
<dbReference type="RefSeq" id="WP_168150557.1">
    <property type="nucleotide sequence ID" value="NZ_JAAWVT010000001.1"/>
</dbReference>
<accession>A0ABX1G0Z5</accession>
<evidence type="ECO:0000256" key="3">
    <source>
        <dbReference type="ARBA" id="ARBA00023163"/>
    </source>
</evidence>
<dbReference type="EMBL" id="JAAWVT010000001">
    <property type="protein sequence ID" value="NKG19629.1"/>
    <property type="molecule type" value="Genomic_DNA"/>
</dbReference>
<keyword evidence="6" id="KW-1185">Reference proteome</keyword>
<dbReference type="PROSITE" id="PS00041">
    <property type="entry name" value="HTH_ARAC_FAMILY_1"/>
    <property type="match status" value="1"/>
</dbReference>
<feature type="domain" description="HTH araC/xylS-type" evidence="4">
    <location>
        <begin position="173"/>
        <end position="270"/>
    </location>
</feature>
<proteinExistence type="predicted"/>
<dbReference type="Gene3D" id="1.10.10.60">
    <property type="entry name" value="Homeodomain-like"/>
    <property type="match status" value="2"/>
</dbReference>
<comment type="caution">
    <text evidence="5">The sequence shown here is derived from an EMBL/GenBank/DDBJ whole genome shotgun (WGS) entry which is preliminary data.</text>
</comment>
<reference evidence="5 6" key="1">
    <citation type="submission" date="2020-04" db="EMBL/GenBank/DDBJ databases">
        <title>Paeniglutamicibacter sp. ANT13_2, a novel actinomycete isolated from sediment in Antarctica.</title>
        <authorList>
            <person name="Sakdapetsiri C."/>
            <person name="Pinyakong O."/>
        </authorList>
    </citation>
    <scope>NUCLEOTIDE SEQUENCE [LARGE SCALE GENOMIC DNA]</scope>
    <source>
        <strain evidence="5 6">ANT13_2</strain>
    </source>
</reference>
<dbReference type="InterPro" id="IPR014710">
    <property type="entry name" value="RmlC-like_jellyroll"/>
</dbReference>
<dbReference type="SUPFAM" id="SSF51182">
    <property type="entry name" value="RmlC-like cupins"/>
    <property type="match status" value="1"/>
</dbReference>
<dbReference type="SUPFAM" id="SSF46689">
    <property type="entry name" value="Homeodomain-like"/>
    <property type="match status" value="1"/>
</dbReference>
<evidence type="ECO:0000313" key="5">
    <source>
        <dbReference type="EMBL" id="NKG19629.1"/>
    </source>
</evidence>
<gene>
    <name evidence="5" type="ORF">HED64_02760</name>
</gene>
<dbReference type="InterPro" id="IPR011051">
    <property type="entry name" value="RmlC_Cupin_sf"/>
</dbReference>
<dbReference type="InterPro" id="IPR009057">
    <property type="entry name" value="Homeodomain-like_sf"/>
</dbReference>
<dbReference type="InterPro" id="IPR018060">
    <property type="entry name" value="HTH_AraC"/>
</dbReference>
<evidence type="ECO:0000259" key="4">
    <source>
        <dbReference type="PROSITE" id="PS01124"/>
    </source>
</evidence>
<keyword evidence="3" id="KW-0804">Transcription</keyword>
<dbReference type="InterPro" id="IPR018062">
    <property type="entry name" value="HTH_AraC-typ_CS"/>
</dbReference>
<keyword evidence="2" id="KW-0238">DNA-binding</keyword>
<keyword evidence="1" id="KW-0805">Transcription regulation</keyword>
<protein>
    <submittedName>
        <fullName evidence="5">Helix-turn-helix transcriptional regulator</fullName>
    </submittedName>
</protein>
<dbReference type="Gene3D" id="2.60.120.10">
    <property type="entry name" value="Jelly Rolls"/>
    <property type="match status" value="1"/>
</dbReference>
<dbReference type="Proteomes" id="UP000746595">
    <property type="component" value="Unassembled WGS sequence"/>
</dbReference>
<dbReference type="Pfam" id="PF12833">
    <property type="entry name" value="HTH_18"/>
    <property type="match status" value="1"/>
</dbReference>
<name>A0ABX1G0Z5_9MICC</name>
<dbReference type="SMART" id="SM00342">
    <property type="entry name" value="HTH_ARAC"/>
    <property type="match status" value="1"/>
</dbReference>
<organism evidence="5 6">
    <name type="scientific">Paeniglutamicibacter terrestris</name>
    <dbReference type="NCBI Taxonomy" id="2723403"/>
    <lineage>
        <taxon>Bacteria</taxon>
        <taxon>Bacillati</taxon>
        <taxon>Actinomycetota</taxon>
        <taxon>Actinomycetes</taxon>
        <taxon>Micrococcales</taxon>
        <taxon>Micrococcaceae</taxon>
        <taxon>Paeniglutamicibacter</taxon>
    </lineage>
</organism>
<dbReference type="PANTHER" id="PTHR11019">
    <property type="entry name" value="HTH-TYPE TRANSCRIPTIONAL REGULATOR NIMR"/>
    <property type="match status" value="1"/>
</dbReference>